<evidence type="ECO:0000313" key="11">
    <source>
        <dbReference type="Proteomes" id="UP000002026"/>
    </source>
</evidence>
<keyword evidence="2 7" id="KW-0812">Transmembrane</keyword>
<comment type="subcellular location">
    <subcellularLocation>
        <location evidence="1">Cell membrane</location>
        <topology evidence="1">Multi-pass membrane protein</topology>
    </subcellularLocation>
</comment>
<keyword evidence="11" id="KW-1185">Reference proteome</keyword>
<dbReference type="SUPFAM" id="SSF52540">
    <property type="entry name" value="P-loop containing nucleoside triphosphate hydrolases"/>
    <property type="match status" value="1"/>
</dbReference>
<dbReference type="GO" id="GO:0042883">
    <property type="term" value="P:cysteine transport"/>
    <property type="evidence" value="ECO:0007669"/>
    <property type="project" value="InterPro"/>
</dbReference>
<keyword evidence="5 7" id="KW-1133">Transmembrane helix</keyword>
<dbReference type="HOGENOM" id="CLU_000604_84_9_11"/>
<feature type="transmembrane region" description="Helical" evidence="7">
    <location>
        <begin position="242"/>
        <end position="261"/>
    </location>
</feature>
<dbReference type="PROSITE" id="PS50929">
    <property type="entry name" value="ABC_TM1F"/>
    <property type="match status" value="1"/>
</dbReference>
<protein>
    <submittedName>
        <fullName evidence="10">Cysteine export CydDC family ABC transporter permease subunit/ATP-binding protein CydD</fullName>
    </submittedName>
</protein>
<evidence type="ECO:0000256" key="4">
    <source>
        <dbReference type="ARBA" id="ARBA00022840"/>
    </source>
</evidence>
<dbReference type="InterPro" id="IPR017871">
    <property type="entry name" value="ABC_transporter-like_CS"/>
</dbReference>
<keyword evidence="4 10" id="KW-0067">ATP-binding</keyword>
<dbReference type="PANTHER" id="PTHR24221">
    <property type="entry name" value="ATP-BINDING CASSETTE SUB-FAMILY B"/>
    <property type="match status" value="1"/>
</dbReference>
<evidence type="ECO:0000313" key="10">
    <source>
        <dbReference type="EMBL" id="ACV22386.1"/>
    </source>
</evidence>
<dbReference type="EMBL" id="CP001684">
    <property type="protein sequence ID" value="ACV22386.1"/>
    <property type="molecule type" value="Genomic_DNA"/>
</dbReference>
<dbReference type="GO" id="GO:0005524">
    <property type="term" value="F:ATP binding"/>
    <property type="evidence" value="ECO:0007669"/>
    <property type="project" value="UniProtKB-KW"/>
</dbReference>
<dbReference type="InterPro" id="IPR011527">
    <property type="entry name" value="ABC1_TM_dom"/>
</dbReference>
<dbReference type="Pfam" id="PF00005">
    <property type="entry name" value="ABC_tran"/>
    <property type="match status" value="1"/>
</dbReference>
<name>C7N651_SLAHD</name>
<dbReference type="AlphaFoldDB" id="C7N651"/>
<evidence type="ECO:0000256" key="2">
    <source>
        <dbReference type="ARBA" id="ARBA00022692"/>
    </source>
</evidence>
<dbReference type="SUPFAM" id="SSF90123">
    <property type="entry name" value="ABC transporter transmembrane region"/>
    <property type="match status" value="1"/>
</dbReference>
<dbReference type="RefSeq" id="WP_012798488.1">
    <property type="nucleotide sequence ID" value="NC_013165.1"/>
</dbReference>
<accession>C7N651</accession>
<feature type="domain" description="ABC transporter" evidence="8">
    <location>
        <begin position="334"/>
        <end position="574"/>
    </location>
</feature>
<dbReference type="InterPro" id="IPR039421">
    <property type="entry name" value="Type_1_exporter"/>
</dbReference>
<dbReference type="eggNOG" id="COG4988">
    <property type="taxonomic scope" value="Bacteria"/>
</dbReference>
<proteinExistence type="predicted"/>
<dbReference type="NCBIfam" id="TIGR02857">
    <property type="entry name" value="CydD"/>
    <property type="match status" value="1"/>
</dbReference>
<dbReference type="InterPro" id="IPR036640">
    <property type="entry name" value="ABC1_TM_sf"/>
</dbReference>
<dbReference type="InterPro" id="IPR003593">
    <property type="entry name" value="AAA+_ATPase"/>
</dbReference>
<sequence>MMDKSLFSLPGIMPVMGMLVVFALVLSASIIGEAVSLSAAITTMWQGGSLAHALPHIALFFGCFALQALVHHLQDGMLDRFANKQVECLRGELLAGLFRTRGQMVRDNGTAAVTWSVLEGASQTENYLRIILPKLVGVVVIPFVLLICSFVLDLTSGIILLVMYPVIIFYMVMLGKVAKARAENQYAKYTRMSNHFVDTLRGMDTLRAFGRGRQNGEQIYQTSEDFRVATIDTLKVATLSSAVLDLIATLGVAGVAIMLAFHLVDGSIGLFAALAVLVLSPEYFKPIRQFGSDYHASLDGKNALAAIVGMIDAAKETVPAREHAVAPWSPYSMLELDEVSYTYPGADTPALKDVYLSIEGCQKVGVVGVSGSGKSTLASLLAGFASPDGGTITIDGATFDADEGGLGFSDWQNQVAYIPQDPYVFGVSLRDNIRFYAPESTDEQVMRAVELVGLDELLAQLPEGLDTVIGEGGRALSGGQAQRIALARVLLDDSRRILIFDEPTAHLDIETELELKSRMLPLMEGRLVIFATHRLHWLADMDWIIVMEDGDVAEQGDYRELLAERGALWRLVENMNGGAR</sequence>
<dbReference type="GO" id="GO:0005886">
    <property type="term" value="C:plasma membrane"/>
    <property type="evidence" value="ECO:0007669"/>
    <property type="project" value="UniProtKB-SubCell"/>
</dbReference>
<dbReference type="Gene3D" id="3.40.50.300">
    <property type="entry name" value="P-loop containing nucleotide triphosphate hydrolases"/>
    <property type="match status" value="1"/>
</dbReference>
<feature type="transmembrane region" description="Helical" evidence="7">
    <location>
        <begin position="158"/>
        <end position="178"/>
    </location>
</feature>
<organism evidence="10 11">
    <name type="scientific">Slackia heliotrinireducens (strain ATCC 29202 / DSM 20476 / NCTC 11029 / RHS 1)</name>
    <name type="common">Peptococcus heliotrinreducens</name>
    <dbReference type="NCBI Taxonomy" id="471855"/>
    <lineage>
        <taxon>Bacteria</taxon>
        <taxon>Bacillati</taxon>
        <taxon>Actinomycetota</taxon>
        <taxon>Coriobacteriia</taxon>
        <taxon>Eggerthellales</taxon>
        <taxon>Eggerthellaceae</taxon>
        <taxon>Slackia</taxon>
    </lineage>
</organism>
<keyword evidence="6 7" id="KW-0472">Membrane</keyword>
<evidence type="ECO:0000259" key="8">
    <source>
        <dbReference type="PROSITE" id="PS50893"/>
    </source>
</evidence>
<evidence type="ECO:0000256" key="5">
    <source>
        <dbReference type="ARBA" id="ARBA00022989"/>
    </source>
</evidence>
<evidence type="ECO:0000259" key="9">
    <source>
        <dbReference type="PROSITE" id="PS50929"/>
    </source>
</evidence>
<gene>
    <name evidence="10" type="ordered locus">Shel_13630</name>
</gene>
<dbReference type="PROSITE" id="PS00211">
    <property type="entry name" value="ABC_TRANSPORTER_1"/>
    <property type="match status" value="1"/>
</dbReference>
<dbReference type="CDD" id="cd18584">
    <property type="entry name" value="ABC_6TM_AarD_CydD"/>
    <property type="match status" value="1"/>
</dbReference>
<feature type="transmembrane region" description="Helical" evidence="7">
    <location>
        <begin position="131"/>
        <end position="152"/>
    </location>
</feature>
<evidence type="ECO:0000256" key="7">
    <source>
        <dbReference type="SAM" id="Phobius"/>
    </source>
</evidence>
<dbReference type="InterPro" id="IPR027417">
    <property type="entry name" value="P-loop_NTPase"/>
</dbReference>
<reference evidence="10 11" key="1">
    <citation type="journal article" date="2009" name="Stand. Genomic Sci.">
        <title>Complete genome sequence of Slackia heliotrinireducens type strain (RHS 1).</title>
        <authorList>
            <person name="Pukall R."/>
            <person name="Lapidus A."/>
            <person name="Nolan M."/>
            <person name="Copeland A."/>
            <person name="Glavina Del Rio T."/>
            <person name="Lucas S."/>
            <person name="Chen F."/>
            <person name="Tice H."/>
            <person name="Cheng J.F."/>
            <person name="Chertkov O."/>
            <person name="Bruce D."/>
            <person name="Goodwin L."/>
            <person name="Kuske C."/>
            <person name="Brettin T."/>
            <person name="Detter J.C."/>
            <person name="Han C."/>
            <person name="Pitluck S."/>
            <person name="Pati A."/>
            <person name="Mavrommatis K."/>
            <person name="Ivanova N."/>
            <person name="Ovchinnikova G."/>
            <person name="Chen A."/>
            <person name="Palaniappan K."/>
            <person name="Schneider S."/>
            <person name="Rohde M."/>
            <person name="Chain P."/>
            <person name="D'haeseleer P."/>
            <person name="Goker M."/>
            <person name="Bristow J."/>
            <person name="Eisen J.A."/>
            <person name="Markowitz V."/>
            <person name="Kyrpides N.C."/>
            <person name="Klenk H.P."/>
            <person name="Hugenholtz P."/>
        </authorList>
    </citation>
    <scope>NUCLEOTIDE SEQUENCE [LARGE SCALE GENOMIC DNA]</scope>
    <source>
        <strain evidence="11">ATCC 29202 / DSM 20476 / NCTC 11029 / RHS 1</strain>
    </source>
</reference>
<feature type="domain" description="ABC transmembrane type-1" evidence="9">
    <location>
        <begin position="19"/>
        <end position="299"/>
    </location>
</feature>
<dbReference type="Proteomes" id="UP000002026">
    <property type="component" value="Chromosome"/>
</dbReference>
<evidence type="ECO:0000256" key="1">
    <source>
        <dbReference type="ARBA" id="ARBA00004651"/>
    </source>
</evidence>
<evidence type="ECO:0000256" key="6">
    <source>
        <dbReference type="ARBA" id="ARBA00023136"/>
    </source>
</evidence>
<dbReference type="KEGG" id="shi:Shel_13630"/>
<dbReference type="STRING" id="471855.Shel_13630"/>
<dbReference type="Gene3D" id="1.20.1560.10">
    <property type="entry name" value="ABC transporter type 1, transmembrane domain"/>
    <property type="match status" value="1"/>
</dbReference>
<dbReference type="Pfam" id="PF00664">
    <property type="entry name" value="ABC_membrane"/>
    <property type="match status" value="1"/>
</dbReference>
<evidence type="ECO:0000256" key="3">
    <source>
        <dbReference type="ARBA" id="ARBA00022741"/>
    </source>
</evidence>
<dbReference type="PROSITE" id="PS50893">
    <property type="entry name" value="ABC_TRANSPORTER_2"/>
    <property type="match status" value="1"/>
</dbReference>
<keyword evidence="3" id="KW-0547">Nucleotide-binding</keyword>
<dbReference type="SMART" id="SM00382">
    <property type="entry name" value="AAA"/>
    <property type="match status" value="1"/>
</dbReference>
<dbReference type="GO" id="GO:0034040">
    <property type="term" value="F:ATPase-coupled lipid transmembrane transporter activity"/>
    <property type="evidence" value="ECO:0007669"/>
    <property type="project" value="TreeGrafter"/>
</dbReference>
<dbReference type="InterPro" id="IPR014216">
    <property type="entry name" value="ABC_transptr_CydD"/>
</dbReference>
<dbReference type="GO" id="GO:0140359">
    <property type="term" value="F:ABC-type transporter activity"/>
    <property type="evidence" value="ECO:0007669"/>
    <property type="project" value="InterPro"/>
</dbReference>
<dbReference type="GO" id="GO:0016887">
    <property type="term" value="F:ATP hydrolysis activity"/>
    <property type="evidence" value="ECO:0007669"/>
    <property type="project" value="InterPro"/>
</dbReference>
<dbReference type="PANTHER" id="PTHR24221:SF614">
    <property type="entry name" value="GLUTATHIONE_L-CYSTEINE TRANSPORT SYSTEM ATP-BINDING_PERMEASE PROTEIN CYDC"/>
    <property type="match status" value="1"/>
</dbReference>
<dbReference type="InterPro" id="IPR003439">
    <property type="entry name" value="ABC_transporter-like_ATP-bd"/>
</dbReference>